<dbReference type="RefSeq" id="WP_141148493.1">
    <property type="nucleotide sequence ID" value="NZ_VHLG01000003.1"/>
</dbReference>
<dbReference type="InterPro" id="IPR009057">
    <property type="entry name" value="Homeodomain-like_sf"/>
</dbReference>
<evidence type="ECO:0000259" key="5">
    <source>
        <dbReference type="PROSITE" id="PS01124"/>
    </source>
</evidence>
<dbReference type="PANTHER" id="PTHR11019">
    <property type="entry name" value="HTH-TYPE TRANSCRIPTIONAL REGULATOR NIMR"/>
    <property type="match status" value="1"/>
</dbReference>
<accession>A0A506UBF1</accession>
<proteinExistence type="predicted"/>
<gene>
    <name evidence="6" type="ORF">FJU08_08240</name>
</gene>
<evidence type="ECO:0000256" key="1">
    <source>
        <dbReference type="ARBA" id="ARBA00022491"/>
    </source>
</evidence>
<evidence type="ECO:0000256" key="4">
    <source>
        <dbReference type="ARBA" id="ARBA00023163"/>
    </source>
</evidence>
<evidence type="ECO:0000313" key="6">
    <source>
        <dbReference type="EMBL" id="TPW31722.1"/>
    </source>
</evidence>
<dbReference type="Pfam" id="PF12833">
    <property type="entry name" value="HTH_18"/>
    <property type="match status" value="1"/>
</dbReference>
<dbReference type="FunFam" id="1.10.10.60:FF:000132">
    <property type="entry name" value="AraC family transcriptional regulator"/>
    <property type="match status" value="1"/>
</dbReference>
<protein>
    <submittedName>
        <fullName evidence="6">Helix-turn-helix transcriptional regulator</fullName>
    </submittedName>
</protein>
<name>A0A506UBF1_9HYPH</name>
<dbReference type="SUPFAM" id="SSF46689">
    <property type="entry name" value="Homeodomain-like"/>
    <property type="match status" value="1"/>
</dbReference>
<dbReference type="OrthoDB" id="9804543at2"/>
<dbReference type="GO" id="GO:0003700">
    <property type="term" value="F:DNA-binding transcription factor activity"/>
    <property type="evidence" value="ECO:0007669"/>
    <property type="project" value="InterPro"/>
</dbReference>
<sequence length="280" mass="30502">MTTDIVNPTDLSPEAPGWLVDPARPLLFRAGRWNAGDIGREPHSHPRGQLLWAQEGVLTVRSCGAQWLVPPSHAVWIDGDVRHSVAMQTSATTCFIYVDPSVEISGRRRCEVLHMSTLMKALILRFRALSDASGEAARLSHLATVILDELAALEAAPLSLPAGSDPRLRRVTARLLENPEDNTPLAALAPFAGASTRTLERLFVAETGLRFSEWRTRLKLMEAVNYLGQGKNSAEIAARLGYLSASAFSAAFRRQFGRPPQSFLERADGARATVAARAEA</sequence>
<keyword evidence="1" id="KW-0678">Repressor</keyword>
<dbReference type="InterPro" id="IPR018060">
    <property type="entry name" value="HTH_AraC"/>
</dbReference>
<evidence type="ECO:0000256" key="2">
    <source>
        <dbReference type="ARBA" id="ARBA00023015"/>
    </source>
</evidence>
<feature type="domain" description="HTH araC/xylS-type" evidence="5">
    <location>
        <begin position="169"/>
        <end position="266"/>
    </location>
</feature>
<dbReference type="InterPro" id="IPR003313">
    <property type="entry name" value="AraC-bd"/>
</dbReference>
<dbReference type="SMART" id="SM00342">
    <property type="entry name" value="HTH_ARAC"/>
    <property type="match status" value="1"/>
</dbReference>
<dbReference type="Proteomes" id="UP000318801">
    <property type="component" value="Unassembled WGS sequence"/>
</dbReference>
<keyword evidence="3" id="KW-0238">DNA-binding</keyword>
<evidence type="ECO:0000256" key="3">
    <source>
        <dbReference type="ARBA" id="ARBA00023125"/>
    </source>
</evidence>
<dbReference type="GO" id="GO:0043565">
    <property type="term" value="F:sequence-specific DNA binding"/>
    <property type="evidence" value="ECO:0007669"/>
    <property type="project" value="InterPro"/>
</dbReference>
<dbReference type="CDD" id="cd06124">
    <property type="entry name" value="cupin_NimR-like_N"/>
    <property type="match status" value="1"/>
</dbReference>
<dbReference type="PROSITE" id="PS01124">
    <property type="entry name" value="HTH_ARAC_FAMILY_2"/>
    <property type="match status" value="1"/>
</dbReference>
<keyword evidence="7" id="KW-1185">Reference proteome</keyword>
<reference evidence="6 7" key="1">
    <citation type="submission" date="2019-06" db="EMBL/GenBank/DDBJ databases">
        <authorList>
            <person name="Li M."/>
        </authorList>
    </citation>
    <scope>NUCLEOTIDE SEQUENCE [LARGE SCALE GENOMIC DNA]</scope>
    <source>
        <strain evidence="6 7">BGMRC2036</strain>
    </source>
</reference>
<comment type="caution">
    <text evidence="6">The sequence shown here is derived from an EMBL/GenBank/DDBJ whole genome shotgun (WGS) entry which is preliminary data.</text>
</comment>
<keyword evidence="2" id="KW-0805">Transcription regulation</keyword>
<dbReference type="Pfam" id="PF02311">
    <property type="entry name" value="AraC_binding"/>
    <property type="match status" value="1"/>
</dbReference>
<dbReference type="AlphaFoldDB" id="A0A506UBF1"/>
<dbReference type="SUPFAM" id="SSF51182">
    <property type="entry name" value="RmlC-like cupins"/>
    <property type="match status" value="1"/>
</dbReference>
<dbReference type="EMBL" id="VHLG01000003">
    <property type="protein sequence ID" value="TPW31722.1"/>
    <property type="molecule type" value="Genomic_DNA"/>
</dbReference>
<organism evidence="6 7">
    <name type="scientific">Martelella alba</name>
    <dbReference type="NCBI Taxonomy" id="2590451"/>
    <lineage>
        <taxon>Bacteria</taxon>
        <taxon>Pseudomonadati</taxon>
        <taxon>Pseudomonadota</taxon>
        <taxon>Alphaproteobacteria</taxon>
        <taxon>Hyphomicrobiales</taxon>
        <taxon>Aurantimonadaceae</taxon>
        <taxon>Martelella</taxon>
    </lineage>
</organism>
<dbReference type="Gene3D" id="1.10.10.60">
    <property type="entry name" value="Homeodomain-like"/>
    <property type="match status" value="1"/>
</dbReference>
<keyword evidence="4" id="KW-0804">Transcription</keyword>
<dbReference type="InterPro" id="IPR011051">
    <property type="entry name" value="RmlC_Cupin_sf"/>
</dbReference>
<dbReference type="PANTHER" id="PTHR11019:SF199">
    <property type="entry name" value="HTH-TYPE TRANSCRIPTIONAL REGULATOR NIMR"/>
    <property type="match status" value="1"/>
</dbReference>
<evidence type="ECO:0000313" key="7">
    <source>
        <dbReference type="Proteomes" id="UP000318801"/>
    </source>
</evidence>